<gene>
    <name evidence="3" type="ORF">ACFFLM_01485</name>
</gene>
<keyword evidence="4" id="KW-1185">Reference proteome</keyword>
<sequence length="1629" mass="171048">MKRALTTLTAALLSTAVAQEIATSLPLTSVGNKLMWTVGDQDLKLVVGLSSRVQLDVYGAQFDPQDYRSDDYYGDENYSTERPKAPVASTFTLIDDSGKVVKEQNFGLGAQDWQTFLNADLPAGNYTLRVRTEGNGKNTFAFRLNSISAAIEANHLNVTIRSNDWVPALNVVNPGGDMGIRMYDGDGAGELEAELRDAAGNVYPQKVSGQLQWDDIKVPAEKGNYTLYLRQPKGTFQYSNSVGFELTTGPIKVVVADTTGRLEVLAELVLPDEVMPTQATVTVGDQSYNVNGSVGPLTVPAQDYPVKVEPIKGAVVTVDKETVTVVKKETAQVKVQVKPDVALSFVADKPEVCVGDVVTFTARATTEFERQTLPAQLRVKLPAGFTAAGETTATARVDASNPSVLTFEAKADAAGSGDFTATLLPWNKTQALGVNVLPTATQIELRRAALAPTLAGEVVTVSLTVKNTSTVDAPYTLTDTPGETLEALDPVVFSGTLKPGEEQTLSYRARVRGDAGAEGQLSATLTSNCASSQTVGGVLGVQTPPPVVVAPTPVVSMARESTVRIPFDAPKAATQIVIAHQPPADSVYVPGTSTLSGKTIADPQTGASGKFYWTTPGAASGVLTYRVTHEGSLPALASPTLIGKYAKDRLEVLVGDGQLDDLNTLTSIAQSASATKENDGAVKLPLNGAVFRDRDRITIAVQGDVTDKALPSINGLPIDAATLGKTVIDPSGTAQRQEYFGIPLRTGENTITYGGQSVKVFLSGSPVAAQFTPQQLVADGVTPLRVGIRLTDAAGITTASSNVTVQADLEVTQGDSQPRTGSYQVKLTDGVGVLELEPLSAPTSFTVRLLLGDKVVSRSFEAVPSKTRVGIGMVSVGAILQQSGDLAGTIASEARGHAYLETPIGDGKLYVTTSGAVTGQGTTFTRDPDVKLPTTANPLERYPNYGDSSSEQIPLQGIDPIAARYEHPAFNVQYRQSAVPVNVFNVGVTPTALSGFTRSNPQVSGFAALLPVDLVIKTFAANGTRILTLGSSDLQPDSETVELVTLDRLTGAEQIQTLRRLTEYTLDPLAGVLSFQRPMNLVDERGNEVRVRVSYRLNNPLAERKLAWGVQVASRLGEHLKVGAAVVQMDSVTSVGARAQYDDGTSRADVLAAYAGSGVLLNGTASAQTDRFSASGSFRLQGDGYTGLNSVKPGLAVAADATYKITDHFGVNARGTYHRDADTNNNPADDANGGYADLRGLYTFAPFTLGAGIRAGVGDQQGFGVVGSVGYARGGTNVTLDHAQGISGDLPTITTLKVSVPVIENVTAEAQDVYTWGVGHNASVGLKAKLGMTNLAVNYDLPTADGAGNRARFGADTALPLSDKLSLGLNGSYVMDLAGDEDGWNAGASLRYKEDRLSATLGGDVSNTGNQFRAVLKGGATYSLNDEWTVSADGTRVFAQTAAESGTAFAVSGALRASQWQGLAYLRYKDGVLSGGKPEVIAEANLEYHVPQFAVRGGVAARAMLATPGSLTYQASASGTYYVTDRLGLGLAARALVQPATNFSAASVGIEGSYRALPGTWVTLGYNPLGFQGIGTNIYTRQGAYLRLDLMLDDDQPNGVALGQPAPVAGQPALPDPYAPTPLSPEGSR</sequence>
<dbReference type="EMBL" id="JBHLYR010000008">
    <property type="protein sequence ID" value="MFB9990662.1"/>
    <property type="molecule type" value="Genomic_DNA"/>
</dbReference>
<dbReference type="RefSeq" id="WP_380004808.1">
    <property type="nucleotide sequence ID" value="NZ_JBHLYR010000008.1"/>
</dbReference>
<evidence type="ECO:0000256" key="2">
    <source>
        <dbReference type="SAM" id="SignalP"/>
    </source>
</evidence>
<evidence type="ECO:0000313" key="4">
    <source>
        <dbReference type="Proteomes" id="UP001589733"/>
    </source>
</evidence>
<accession>A0ABV6AT35</accession>
<keyword evidence="2" id="KW-0732">Signal</keyword>
<organism evidence="3 4">
    <name type="scientific">Deinococcus oregonensis</name>
    <dbReference type="NCBI Taxonomy" id="1805970"/>
    <lineage>
        <taxon>Bacteria</taxon>
        <taxon>Thermotogati</taxon>
        <taxon>Deinococcota</taxon>
        <taxon>Deinococci</taxon>
        <taxon>Deinococcales</taxon>
        <taxon>Deinococcaceae</taxon>
        <taxon>Deinococcus</taxon>
    </lineage>
</organism>
<feature type="region of interest" description="Disordered" evidence="1">
    <location>
        <begin position="1599"/>
        <end position="1629"/>
    </location>
</feature>
<feature type="region of interest" description="Disordered" evidence="1">
    <location>
        <begin position="920"/>
        <end position="950"/>
    </location>
</feature>
<evidence type="ECO:0000256" key="1">
    <source>
        <dbReference type="SAM" id="MobiDB-lite"/>
    </source>
</evidence>
<comment type="caution">
    <text evidence="3">The sequence shown here is derived from an EMBL/GenBank/DDBJ whole genome shotgun (WGS) entry which is preliminary data.</text>
</comment>
<proteinExistence type="predicted"/>
<protein>
    <recommendedName>
        <fullName evidence="5">DUF11 domain-containing protein</fullName>
    </recommendedName>
</protein>
<reference evidence="3 4" key="1">
    <citation type="submission" date="2024-09" db="EMBL/GenBank/DDBJ databases">
        <authorList>
            <person name="Sun Q."/>
            <person name="Mori K."/>
        </authorList>
    </citation>
    <scope>NUCLEOTIDE SEQUENCE [LARGE SCALE GENOMIC DNA]</scope>
    <source>
        <strain evidence="3 4">JCM 13503</strain>
    </source>
</reference>
<evidence type="ECO:0000313" key="3">
    <source>
        <dbReference type="EMBL" id="MFB9990662.1"/>
    </source>
</evidence>
<name>A0ABV6AT35_9DEIO</name>
<feature type="compositionally biased region" description="Pro residues" evidence="1">
    <location>
        <begin position="1614"/>
        <end position="1623"/>
    </location>
</feature>
<evidence type="ECO:0008006" key="5">
    <source>
        <dbReference type="Google" id="ProtNLM"/>
    </source>
</evidence>
<feature type="signal peptide" evidence="2">
    <location>
        <begin position="1"/>
        <end position="18"/>
    </location>
</feature>
<feature type="chain" id="PRO_5046437298" description="DUF11 domain-containing protein" evidence="2">
    <location>
        <begin position="19"/>
        <end position="1629"/>
    </location>
</feature>
<dbReference type="Proteomes" id="UP001589733">
    <property type="component" value="Unassembled WGS sequence"/>
</dbReference>